<dbReference type="EMBL" id="JABFNT010000213">
    <property type="protein sequence ID" value="NOJ83602.1"/>
    <property type="molecule type" value="Genomic_DNA"/>
</dbReference>
<reference evidence="1 2" key="1">
    <citation type="submission" date="2020-05" db="EMBL/GenBank/DDBJ databases">
        <authorList>
            <person name="Whitworth D."/>
        </authorList>
    </citation>
    <scope>NUCLEOTIDE SEQUENCE [LARGE SCALE GENOMIC DNA]</scope>
    <source>
        <strain evidence="1 2">AM005</strain>
    </source>
</reference>
<proteinExistence type="predicted"/>
<name>A0A7Y4IQI7_MYXXA</name>
<dbReference type="Proteomes" id="UP000533080">
    <property type="component" value="Unassembled WGS sequence"/>
</dbReference>
<comment type="caution">
    <text evidence="1">The sequence shown here is derived from an EMBL/GenBank/DDBJ whole genome shotgun (WGS) entry which is preliminary data.</text>
</comment>
<organism evidence="1 2">
    <name type="scientific">Myxococcus xanthus</name>
    <dbReference type="NCBI Taxonomy" id="34"/>
    <lineage>
        <taxon>Bacteria</taxon>
        <taxon>Pseudomonadati</taxon>
        <taxon>Myxococcota</taxon>
        <taxon>Myxococcia</taxon>
        <taxon>Myxococcales</taxon>
        <taxon>Cystobacterineae</taxon>
        <taxon>Myxococcaceae</taxon>
        <taxon>Myxococcus</taxon>
    </lineage>
</organism>
<dbReference type="AlphaFoldDB" id="A0A7Y4IQI7"/>
<accession>A0A7Y4IQI7</accession>
<protein>
    <submittedName>
        <fullName evidence="1">3-methyladenine DNA glycosylase</fullName>
    </submittedName>
</protein>
<gene>
    <name evidence="1" type="ORF">HNV28_35740</name>
</gene>
<feature type="non-terminal residue" evidence="1">
    <location>
        <position position="31"/>
    </location>
</feature>
<evidence type="ECO:0000313" key="1">
    <source>
        <dbReference type="EMBL" id="NOJ83602.1"/>
    </source>
</evidence>
<evidence type="ECO:0000313" key="2">
    <source>
        <dbReference type="Proteomes" id="UP000533080"/>
    </source>
</evidence>
<sequence length="31" mass="3387">MNWLPETFYARPALVVARELLGALLAVEEGG</sequence>